<evidence type="ECO:0000256" key="2">
    <source>
        <dbReference type="ARBA" id="ARBA00017823"/>
    </source>
</evidence>
<evidence type="ECO:0000256" key="3">
    <source>
        <dbReference type="ARBA" id="ARBA00022491"/>
    </source>
</evidence>
<keyword evidence="3" id="KW-0678">Repressor</keyword>
<dbReference type="InterPro" id="IPR007412">
    <property type="entry name" value="FlgM"/>
</dbReference>
<dbReference type="InterPro" id="IPR031316">
    <property type="entry name" value="FlgM_C"/>
</dbReference>
<protein>
    <recommendedName>
        <fullName evidence="2">Negative regulator of flagellin synthesis</fullName>
    </recommendedName>
</protein>
<dbReference type="SUPFAM" id="SSF101498">
    <property type="entry name" value="Anti-sigma factor FlgM"/>
    <property type="match status" value="1"/>
</dbReference>
<gene>
    <name evidence="9" type="primary">flgM</name>
    <name evidence="9" type="ORF">DEQ80_00345</name>
</gene>
<keyword evidence="5" id="KW-0805">Transcription regulation</keyword>
<dbReference type="InterPro" id="IPR035890">
    <property type="entry name" value="Anti-sigma-28_factor_FlgM_sf"/>
</dbReference>
<evidence type="ECO:0000313" key="9">
    <source>
        <dbReference type="EMBL" id="HCE16282.1"/>
    </source>
</evidence>
<evidence type="ECO:0000256" key="5">
    <source>
        <dbReference type="ARBA" id="ARBA00023015"/>
    </source>
</evidence>
<dbReference type="AlphaFoldDB" id="A0A3D1JCM2"/>
<keyword evidence="9" id="KW-0282">Flagellum</keyword>
<keyword evidence="6" id="KW-0804">Transcription</keyword>
<dbReference type="NCBIfam" id="TIGR03824">
    <property type="entry name" value="FlgM_jcvi"/>
    <property type="match status" value="1"/>
</dbReference>
<dbReference type="Proteomes" id="UP000264141">
    <property type="component" value="Unassembled WGS sequence"/>
</dbReference>
<feature type="domain" description="Anti-sigma-28 factor FlgM C-terminal" evidence="8">
    <location>
        <begin position="40"/>
        <end position="93"/>
    </location>
</feature>
<dbReference type="RefSeq" id="WP_062194987.1">
    <property type="nucleotide sequence ID" value="NZ_DF967965.1"/>
</dbReference>
<evidence type="ECO:0000256" key="6">
    <source>
        <dbReference type="ARBA" id="ARBA00023163"/>
    </source>
</evidence>
<sequence length="100" mass="11358">MKIENNGISSLSSSHQADSARQVDHKGGNREVELHHLQADRAELSERARVLARARATAENGEPARQERVEEIRRQVESGDYTVQVEEIARRLMARHFVKS</sequence>
<keyword evidence="4" id="KW-1005">Bacterial flagellum biogenesis</keyword>
<comment type="similarity">
    <text evidence="1">Belongs to the FlgM family.</text>
</comment>
<evidence type="ECO:0000256" key="1">
    <source>
        <dbReference type="ARBA" id="ARBA00005322"/>
    </source>
</evidence>
<dbReference type="STRING" id="229919.GCA_001050195_02746"/>
<keyword evidence="9" id="KW-0969">Cilium</keyword>
<name>A0A3D1JCM2_9CHLR</name>
<feature type="region of interest" description="Disordered" evidence="7">
    <location>
        <begin position="1"/>
        <end position="32"/>
    </location>
</feature>
<evidence type="ECO:0000313" key="10">
    <source>
        <dbReference type="Proteomes" id="UP000264141"/>
    </source>
</evidence>
<evidence type="ECO:0000259" key="8">
    <source>
        <dbReference type="Pfam" id="PF04316"/>
    </source>
</evidence>
<dbReference type="EMBL" id="DPBP01000002">
    <property type="protein sequence ID" value="HCE16282.1"/>
    <property type="molecule type" value="Genomic_DNA"/>
</dbReference>
<comment type="caution">
    <text evidence="9">The sequence shown here is derived from an EMBL/GenBank/DDBJ whole genome shotgun (WGS) entry which is preliminary data.</text>
</comment>
<reference evidence="9 10" key="1">
    <citation type="journal article" date="2018" name="Nat. Biotechnol.">
        <title>A standardized bacterial taxonomy based on genome phylogeny substantially revises the tree of life.</title>
        <authorList>
            <person name="Parks D.H."/>
            <person name="Chuvochina M."/>
            <person name="Waite D.W."/>
            <person name="Rinke C."/>
            <person name="Skarshewski A."/>
            <person name="Chaumeil P.A."/>
            <person name="Hugenholtz P."/>
        </authorList>
    </citation>
    <scope>NUCLEOTIDE SEQUENCE [LARGE SCALE GENOMIC DNA]</scope>
    <source>
        <strain evidence="9">UBA8781</strain>
    </source>
</reference>
<evidence type="ECO:0000256" key="4">
    <source>
        <dbReference type="ARBA" id="ARBA00022795"/>
    </source>
</evidence>
<evidence type="ECO:0000256" key="7">
    <source>
        <dbReference type="SAM" id="MobiDB-lite"/>
    </source>
</evidence>
<organism evidence="9 10">
    <name type="scientific">Anaerolinea thermolimosa</name>
    <dbReference type="NCBI Taxonomy" id="229919"/>
    <lineage>
        <taxon>Bacteria</taxon>
        <taxon>Bacillati</taxon>
        <taxon>Chloroflexota</taxon>
        <taxon>Anaerolineae</taxon>
        <taxon>Anaerolineales</taxon>
        <taxon>Anaerolineaceae</taxon>
        <taxon>Anaerolinea</taxon>
    </lineage>
</organism>
<feature type="compositionally biased region" description="Basic and acidic residues" evidence="7">
    <location>
        <begin position="21"/>
        <end position="32"/>
    </location>
</feature>
<keyword evidence="9" id="KW-0966">Cell projection</keyword>
<dbReference type="GO" id="GO:0044781">
    <property type="term" value="P:bacterial-type flagellum organization"/>
    <property type="evidence" value="ECO:0007669"/>
    <property type="project" value="UniProtKB-KW"/>
</dbReference>
<dbReference type="Pfam" id="PF04316">
    <property type="entry name" value="FlgM"/>
    <property type="match status" value="1"/>
</dbReference>
<dbReference type="GO" id="GO:0045892">
    <property type="term" value="P:negative regulation of DNA-templated transcription"/>
    <property type="evidence" value="ECO:0007669"/>
    <property type="project" value="InterPro"/>
</dbReference>
<accession>A0A3D1JCM2</accession>
<proteinExistence type="inferred from homology"/>